<accession>A0ABT7IVS7</accession>
<keyword evidence="4 6" id="KW-1133">Transmembrane helix</keyword>
<feature type="transmembrane region" description="Helical" evidence="6">
    <location>
        <begin position="21"/>
        <end position="41"/>
    </location>
</feature>
<dbReference type="RefSeq" id="WP_285431815.1">
    <property type="nucleotide sequence ID" value="NZ_JASJUS010000007.1"/>
</dbReference>
<evidence type="ECO:0000313" key="9">
    <source>
        <dbReference type="Proteomes" id="UP001241926"/>
    </source>
</evidence>
<feature type="transmembrane region" description="Helical" evidence="6">
    <location>
        <begin position="227"/>
        <end position="249"/>
    </location>
</feature>
<feature type="transmembrane region" description="Helical" evidence="6">
    <location>
        <begin position="196"/>
        <end position="215"/>
    </location>
</feature>
<keyword evidence="3 6" id="KW-0812">Transmembrane</keyword>
<protein>
    <submittedName>
        <fullName evidence="8">CopD family protein</fullName>
    </submittedName>
</protein>
<keyword evidence="9" id="KW-1185">Reference proteome</keyword>
<dbReference type="Pfam" id="PF05425">
    <property type="entry name" value="CopD"/>
    <property type="match status" value="1"/>
</dbReference>
<keyword evidence="2" id="KW-1003">Cell membrane</keyword>
<evidence type="ECO:0000256" key="3">
    <source>
        <dbReference type="ARBA" id="ARBA00022692"/>
    </source>
</evidence>
<evidence type="ECO:0000256" key="2">
    <source>
        <dbReference type="ARBA" id="ARBA00022475"/>
    </source>
</evidence>
<comment type="subcellular location">
    <subcellularLocation>
        <location evidence="1">Cell membrane</location>
        <topology evidence="1">Multi-pass membrane protein</topology>
    </subcellularLocation>
</comment>
<proteinExistence type="predicted"/>
<comment type="caution">
    <text evidence="8">The sequence shown here is derived from an EMBL/GenBank/DDBJ whole genome shotgun (WGS) entry which is preliminary data.</text>
</comment>
<dbReference type="InterPro" id="IPR008457">
    <property type="entry name" value="Cu-R_CopD_dom"/>
</dbReference>
<dbReference type="EMBL" id="JASJUS010000007">
    <property type="protein sequence ID" value="MDL2076681.1"/>
    <property type="molecule type" value="Genomic_DNA"/>
</dbReference>
<evidence type="ECO:0000256" key="4">
    <source>
        <dbReference type="ARBA" id="ARBA00022989"/>
    </source>
</evidence>
<dbReference type="PANTHER" id="PTHR34820">
    <property type="entry name" value="INNER MEMBRANE PROTEIN YEBZ"/>
    <property type="match status" value="1"/>
</dbReference>
<evidence type="ECO:0000256" key="6">
    <source>
        <dbReference type="SAM" id="Phobius"/>
    </source>
</evidence>
<name>A0ABT7IVS7_9ACTN</name>
<evidence type="ECO:0000256" key="5">
    <source>
        <dbReference type="ARBA" id="ARBA00023136"/>
    </source>
</evidence>
<feature type="transmembrane region" description="Helical" evidence="6">
    <location>
        <begin position="101"/>
        <end position="124"/>
    </location>
</feature>
<evidence type="ECO:0000259" key="7">
    <source>
        <dbReference type="Pfam" id="PF05425"/>
    </source>
</evidence>
<feature type="domain" description="Copper resistance protein D" evidence="7">
    <location>
        <begin position="228"/>
        <end position="325"/>
    </location>
</feature>
<feature type="transmembrane region" description="Helical" evidence="6">
    <location>
        <begin position="61"/>
        <end position="81"/>
    </location>
</feature>
<evidence type="ECO:0000313" key="8">
    <source>
        <dbReference type="EMBL" id="MDL2076681.1"/>
    </source>
</evidence>
<dbReference type="Proteomes" id="UP001241926">
    <property type="component" value="Unassembled WGS sequence"/>
</dbReference>
<gene>
    <name evidence="8" type="ORF">QNN03_09555</name>
</gene>
<dbReference type="InterPro" id="IPR032694">
    <property type="entry name" value="CopC/D"/>
</dbReference>
<dbReference type="PANTHER" id="PTHR34820:SF4">
    <property type="entry name" value="INNER MEMBRANE PROTEIN YEBZ"/>
    <property type="match status" value="1"/>
</dbReference>
<evidence type="ECO:0000256" key="1">
    <source>
        <dbReference type="ARBA" id="ARBA00004651"/>
    </source>
</evidence>
<feature type="transmembrane region" description="Helical" evidence="6">
    <location>
        <begin position="312"/>
        <end position="332"/>
    </location>
</feature>
<reference evidence="8 9" key="1">
    <citation type="submission" date="2023-05" db="EMBL/GenBank/DDBJ databases">
        <title>Streptomyces fuscus sp. nov., a brown-black pigment producing actinomyces isolated from dry sand of Sea duck farm.</title>
        <authorList>
            <person name="Xie J."/>
            <person name="Shen N."/>
        </authorList>
    </citation>
    <scope>NUCLEOTIDE SEQUENCE [LARGE SCALE GENOMIC DNA]</scope>
    <source>
        <strain evidence="8 9">GXMU-J15</strain>
    </source>
</reference>
<keyword evidence="5 6" id="KW-0472">Membrane</keyword>
<organism evidence="8 9">
    <name type="scientific">Streptomyces fuscus</name>
    <dbReference type="NCBI Taxonomy" id="3048495"/>
    <lineage>
        <taxon>Bacteria</taxon>
        <taxon>Bacillati</taxon>
        <taxon>Actinomycetota</taxon>
        <taxon>Actinomycetes</taxon>
        <taxon>Kitasatosporales</taxon>
        <taxon>Streptomycetaceae</taxon>
        <taxon>Streptomyces</taxon>
    </lineage>
</organism>
<sequence>MTLIRPTSERADANEPVRRPGTGRAVAVLVLVLLGALLPLLGPDAALHGTGEADAPGDGGIALLRTVLFLALSVPVGELLVNRLARSVPGTPPAPPRSWAVYAAAAGFVAALGLASVVSTGNLVPGSPSDLDLGGLYATRDGKLALLEVNAFAVAWMCALSRRPGTQVWPLAAIVVAEALRAHPTTEHSPMIGTGLTLVHLTAAALWTGGLLHALRTLRGDRTAAGAALLGLYARVAAVALAAVTATGVCSSLRRMPSETILDQLTQTAYGRVLLAKVLMVAAVAALALWARIRLSRAADPLSACVPARAEVVGLGVVMAVSGLLTALPVPIRW</sequence>
<feature type="transmembrane region" description="Helical" evidence="6">
    <location>
        <begin position="269"/>
        <end position="291"/>
    </location>
</feature>